<protein>
    <submittedName>
        <fullName evidence="1">Uncharacterized protein</fullName>
    </submittedName>
</protein>
<evidence type="ECO:0000313" key="1">
    <source>
        <dbReference type="EMBL" id="TBU35646.1"/>
    </source>
</evidence>
<gene>
    <name evidence="1" type="ORF">BD311DRAFT_9758</name>
</gene>
<sequence>MGFWREGLVRQRLECGVSAWSFDLWLASGILGCNSRPRLCSRVCVGTFSLDDGSRLLSRIPGGRSNLGLRSRKLVCDFSMGIGLSLGLTRGRDFGPGAYLFVVLGISTSSRPTPRYGGD</sequence>
<name>A0A4Q9N9D6_9APHY</name>
<accession>A0A4Q9N9D6</accession>
<reference evidence="1" key="1">
    <citation type="submission" date="2019-01" db="EMBL/GenBank/DDBJ databases">
        <title>Draft genome sequences of three monokaryotic isolates of the white-rot basidiomycete fungus Dichomitus squalens.</title>
        <authorList>
            <consortium name="DOE Joint Genome Institute"/>
            <person name="Lopez S.C."/>
            <person name="Andreopoulos B."/>
            <person name="Pangilinan J."/>
            <person name="Lipzen A."/>
            <person name="Riley R."/>
            <person name="Ahrendt S."/>
            <person name="Ng V."/>
            <person name="Barry K."/>
            <person name="Daum C."/>
            <person name="Grigoriev I.V."/>
            <person name="Hilden K.S."/>
            <person name="Makela M.R."/>
            <person name="de Vries R.P."/>
        </authorList>
    </citation>
    <scope>NUCLEOTIDE SEQUENCE [LARGE SCALE GENOMIC DNA]</scope>
    <source>
        <strain evidence="1">OM18370.1</strain>
    </source>
</reference>
<dbReference type="EMBL" id="ML143386">
    <property type="protein sequence ID" value="TBU35646.1"/>
    <property type="molecule type" value="Genomic_DNA"/>
</dbReference>
<dbReference type="Proteomes" id="UP000292957">
    <property type="component" value="Unassembled WGS sequence"/>
</dbReference>
<dbReference type="AlphaFoldDB" id="A0A4Q9N9D6"/>
<organism evidence="1">
    <name type="scientific">Dichomitus squalens</name>
    <dbReference type="NCBI Taxonomy" id="114155"/>
    <lineage>
        <taxon>Eukaryota</taxon>
        <taxon>Fungi</taxon>
        <taxon>Dikarya</taxon>
        <taxon>Basidiomycota</taxon>
        <taxon>Agaricomycotina</taxon>
        <taxon>Agaricomycetes</taxon>
        <taxon>Polyporales</taxon>
        <taxon>Polyporaceae</taxon>
        <taxon>Dichomitus</taxon>
    </lineage>
</organism>
<proteinExistence type="predicted"/>